<keyword evidence="2" id="KW-0813">Transport</keyword>
<evidence type="ECO:0000256" key="1">
    <source>
        <dbReference type="ARBA" id="ARBA00004141"/>
    </source>
</evidence>
<evidence type="ECO:0000256" key="10">
    <source>
        <dbReference type="ARBA" id="ARBA00023303"/>
    </source>
</evidence>
<dbReference type="Gene3D" id="1.10.287.70">
    <property type="match status" value="1"/>
</dbReference>
<dbReference type="AlphaFoldDB" id="A0A329BCT9"/>
<evidence type="ECO:0000256" key="3">
    <source>
        <dbReference type="ARBA" id="ARBA00022538"/>
    </source>
</evidence>
<dbReference type="PANTHER" id="PTHR11767">
    <property type="entry name" value="INWARD RECTIFIER POTASSIUM CHANNEL"/>
    <property type="match status" value="1"/>
</dbReference>
<evidence type="ECO:0000256" key="9">
    <source>
        <dbReference type="ARBA" id="ARBA00023136"/>
    </source>
</evidence>
<dbReference type="SUPFAM" id="SSF81324">
    <property type="entry name" value="Voltage-gated potassium channels"/>
    <property type="match status" value="1"/>
</dbReference>
<feature type="transmembrane region" description="Helical" evidence="12">
    <location>
        <begin position="59"/>
        <end position="83"/>
    </location>
</feature>
<evidence type="ECO:0000259" key="13">
    <source>
        <dbReference type="Pfam" id="PF07885"/>
    </source>
</evidence>
<organism evidence="15 16">
    <name type="scientific">Paraburkholderia bryophila</name>
    <dbReference type="NCBI Taxonomy" id="420952"/>
    <lineage>
        <taxon>Bacteria</taxon>
        <taxon>Pseudomonadati</taxon>
        <taxon>Pseudomonadota</taxon>
        <taxon>Betaproteobacteria</taxon>
        <taxon>Burkholderiales</taxon>
        <taxon>Burkholderiaceae</taxon>
        <taxon>Paraburkholderia</taxon>
    </lineage>
</organism>
<dbReference type="GO" id="GO:0034765">
    <property type="term" value="P:regulation of monoatomic ion transmembrane transport"/>
    <property type="evidence" value="ECO:0007669"/>
    <property type="project" value="TreeGrafter"/>
</dbReference>
<keyword evidence="3" id="KW-0633">Potassium transport</keyword>
<dbReference type="GO" id="GO:0005886">
    <property type="term" value="C:plasma membrane"/>
    <property type="evidence" value="ECO:0007669"/>
    <property type="project" value="TreeGrafter"/>
</dbReference>
<evidence type="ECO:0000256" key="12">
    <source>
        <dbReference type="SAM" id="Phobius"/>
    </source>
</evidence>
<evidence type="ECO:0000256" key="11">
    <source>
        <dbReference type="SAM" id="MobiDB-lite"/>
    </source>
</evidence>
<dbReference type="GO" id="GO:0005242">
    <property type="term" value="F:inward rectifier potassium channel activity"/>
    <property type="evidence" value="ECO:0007669"/>
    <property type="project" value="InterPro"/>
</dbReference>
<evidence type="ECO:0000313" key="16">
    <source>
        <dbReference type="Proteomes" id="UP000248918"/>
    </source>
</evidence>
<dbReference type="STRING" id="1169143.GCA_000383275_02115"/>
<evidence type="ECO:0000256" key="4">
    <source>
        <dbReference type="ARBA" id="ARBA00022692"/>
    </source>
</evidence>
<evidence type="ECO:0000256" key="6">
    <source>
        <dbReference type="ARBA" id="ARBA00022958"/>
    </source>
</evidence>
<dbReference type="InterPro" id="IPR041647">
    <property type="entry name" value="IRK_C"/>
</dbReference>
<dbReference type="InterPro" id="IPR013518">
    <property type="entry name" value="K_chnl_inward-rec_Kir_cyto"/>
</dbReference>
<feature type="domain" description="Potassium channel" evidence="13">
    <location>
        <begin position="72"/>
        <end position="148"/>
    </location>
</feature>
<dbReference type="GO" id="GO:0034702">
    <property type="term" value="C:monoatomic ion channel complex"/>
    <property type="evidence" value="ECO:0007669"/>
    <property type="project" value="UniProtKB-KW"/>
</dbReference>
<dbReference type="EMBL" id="QLTK01000039">
    <property type="protein sequence ID" value="RAS19587.1"/>
    <property type="molecule type" value="Genomic_DNA"/>
</dbReference>
<dbReference type="SUPFAM" id="SSF81296">
    <property type="entry name" value="E set domains"/>
    <property type="match status" value="1"/>
</dbReference>
<reference evidence="15 16" key="1">
    <citation type="submission" date="2018-06" db="EMBL/GenBank/DDBJ databases">
        <title>Genomic Encyclopedia of Type Strains, Phase III (KMG-III): the genomes of soil and plant-associated and newly described type strains.</title>
        <authorList>
            <person name="Whitman W."/>
        </authorList>
    </citation>
    <scope>NUCLEOTIDE SEQUENCE [LARGE SCALE GENOMIC DNA]</scope>
    <source>
        <strain evidence="15 16">LMG 23644</strain>
    </source>
</reference>
<dbReference type="Pfam" id="PF17655">
    <property type="entry name" value="IRK_C"/>
    <property type="match status" value="1"/>
</dbReference>
<keyword evidence="5" id="KW-0851">Voltage-gated channel</keyword>
<comment type="caution">
    <text evidence="15">The sequence shown here is derived from an EMBL/GenBank/DDBJ whole genome shotgun (WGS) entry which is preliminary data.</text>
</comment>
<keyword evidence="6" id="KW-0630">Potassium</keyword>
<feature type="transmembrane region" description="Helical" evidence="12">
    <location>
        <begin position="124"/>
        <end position="146"/>
    </location>
</feature>
<dbReference type="InterPro" id="IPR014756">
    <property type="entry name" value="Ig_E-set"/>
</dbReference>
<keyword evidence="4 12" id="KW-0812">Transmembrane</keyword>
<dbReference type="InterPro" id="IPR013099">
    <property type="entry name" value="K_chnl_dom"/>
</dbReference>
<dbReference type="RefSeq" id="WP_111935440.1">
    <property type="nucleotide sequence ID" value="NZ_CADFFP010000038.1"/>
</dbReference>
<keyword evidence="7 12" id="KW-1133">Transmembrane helix</keyword>
<keyword evidence="9 12" id="KW-0472">Membrane</keyword>
<dbReference type="Proteomes" id="UP000248918">
    <property type="component" value="Unassembled WGS sequence"/>
</dbReference>
<evidence type="ECO:0000256" key="8">
    <source>
        <dbReference type="ARBA" id="ARBA00023065"/>
    </source>
</evidence>
<evidence type="ECO:0000256" key="2">
    <source>
        <dbReference type="ARBA" id="ARBA00022448"/>
    </source>
</evidence>
<dbReference type="OrthoDB" id="9799090at2"/>
<feature type="domain" description="Inward rectifier potassium channel C-terminal" evidence="14">
    <location>
        <begin position="155"/>
        <end position="314"/>
    </location>
</feature>
<evidence type="ECO:0000256" key="7">
    <source>
        <dbReference type="ARBA" id="ARBA00022989"/>
    </source>
</evidence>
<dbReference type="InterPro" id="IPR016449">
    <property type="entry name" value="K_chnl_inward-rec_Kir"/>
</dbReference>
<accession>A0A329BCT9</accession>
<proteinExistence type="predicted"/>
<feature type="compositionally biased region" description="Basic and acidic residues" evidence="11">
    <location>
        <begin position="14"/>
        <end position="27"/>
    </location>
</feature>
<gene>
    <name evidence="15" type="ORF">BX591_13927</name>
</gene>
<name>A0A329BCT9_9BURK</name>
<feature type="region of interest" description="Disordered" evidence="11">
    <location>
        <begin position="1"/>
        <end position="27"/>
    </location>
</feature>
<evidence type="ECO:0000256" key="5">
    <source>
        <dbReference type="ARBA" id="ARBA00022882"/>
    </source>
</evidence>
<comment type="subcellular location">
    <subcellularLocation>
        <location evidence="1">Membrane</location>
        <topology evidence="1">Multi-pass membrane protein</topology>
    </subcellularLocation>
</comment>
<dbReference type="Gene3D" id="2.60.40.1400">
    <property type="entry name" value="G protein-activated inward rectifier potassium channel 1"/>
    <property type="match status" value="1"/>
</dbReference>
<dbReference type="PRINTS" id="PR01320">
    <property type="entry name" value="KIRCHANNEL"/>
</dbReference>
<keyword evidence="8" id="KW-0406">Ion transport</keyword>
<protein>
    <submittedName>
        <fullName evidence="15">Inward rectifier potassium channel</fullName>
    </submittedName>
</protein>
<keyword evidence="10 15" id="KW-0407">Ion channel</keyword>
<evidence type="ECO:0000313" key="15">
    <source>
        <dbReference type="EMBL" id="RAS19587.1"/>
    </source>
</evidence>
<dbReference type="PANTHER" id="PTHR11767:SF102">
    <property type="entry name" value="INWARDLY RECTIFYING POTASSIUM CHANNEL 1, ISOFORM F"/>
    <property type="match status" value="1"/>
</dbReference>
<dbReference type="Pfam" id="PF07885">
    <property type="entry name" value="Ion_trans_2"/>
    <property type="match status" value="1"/>
</dbReference>
<sequence>MATEPSDRLAGLGDAKESGPKRRARGSRELRLDDRVVIAHGMPTPLWQDLYHRAVVARWPMFFASLAVLFLLLNTAFAGLYMLGKAPIANQYPPGFGGAFFFSVETLATVGYGDMHPQTVYAHWIATLEIFFGMSSVALATGLIFARFSRPHAKIMFARYAIIRPLDGRMTLMVRSANARQNVIAEAHARLRILRKETTAEGLVLRRLYDLTLVRDQHPVFKLGWSLMHIIDESSPLFGETAESLEGSDTSLVLTLEGVDESTSQTMQARHMWSCDEIRWHYRFVDIMSEQDGVSHIDYAHFDEIVPLDAAPLTAGVVNVAKTKGQ</sequence>
<dbReference type="GO" id="GO:1990573">
    <property type="term" value="P:potassium ion import across plasma membrane"/>
    <property type="evidence" value="ECO:0007669"/>
    <property type="project" value="TreeGrafter"/>
</dbReference>
<evidence type="ECO:0000259" key="14">
    <source>
        <dbReference type="Pfam" id="PF17655"/>
    </source>
</evidence>